<evidence type="ECO:0000313" key="1">
    <source>
        <dbReference type="EMBL" id="GAH30315.1"/>
    </source>
</evidence>
<feature type="non-terminal residue" evidence="1">
    <location>
        <position position="1"/>
    </location>
</feature>
<name>X1FCN2_9ZZZZ</name>
<gene>
    <name evidence="1" type="ORF">S01H4_65984</name>
</gene>
<organism evidence="1">
    <name type="scientific">marine sediment metagenome</name>
    <dbReference type="NCBI Taxonomy" id="412755"/>
    <lineage>
        <taxon>unclassified sequences</taxon>
        <taxon>metagenomes</taxon>
        <taxon>ecological metagenomes</taxon>
    </lineage>
</organism>
<protein>
    <submittedName>
        <fullName evidence="1">Uncharacterized protein</fullName>
    </submittedName>
</protein>
<dbReference type="EMBL" id="BART01040618">
    <property type="protein sequence ID" value="GAH30315.1"/>
    <property type="molecule type" value="Genomic_DNA"/>
</dbReference>
<accession>X1FCN2</accession>
<dbReference type="AlphaFoldDB" id="X1FCN2"/>
<proteinExistence type="predicted"/>
<sequence length="36" mass="4001">VHQNEERVHLSAPYVAAVNFIKITPVENQSALRVVA</sequence>
<reference evidence="1" key="1">
    <citation type="journal article" date="2014" name="Front. Microbiol.">
        <title>High frequency of phylogenetically diverse reductive dehalogenase-homologous genes in deep subseafloor sedimentary metagenomes.</title>
        <authorList>
            <person name="Kawai M."/>
            <person name="Futagami T."/>
            <person name="Toyoda A."/>
            <person name="Takaki Y."/>
            <person name="Nishi S."/>
            <person name="Hori S."/>
            <person name="Arai W."/>
            <person name="Tsubouchi T."/>
            <person name="Morono Y."/>
            <person name="Uchiyama I."/>
            <person name="Ito T."/>
            <person name="Fujiyama A."/>
            <person name="Inagaki F."/>
            <person name="Takami H."/>
        </authorList>
    </citation>
    <scope>NUCLEOTIDE SEQUENCE</scope>
    <source>
        <strain evidence="1">Expedition CK06-06</strain>
    </source>
</reference>
<comment type="caution">
    <text evidence="1">The sequence shown here is derived from an EMBL/GenBank/DDBJ whole genome shotgun (WGS) entry which is preliminary data.</text>
</comment>